<dbReference type="Pfam" id="PF13376">
    <property type="entry name" value="OmdA"/>
    <property type="match status" value="1"/>
</dbReference>
<dbReference type="KEGG" id="anp:FK178_00600"/>
<protein>
    <recommendedName>
        <fullName evidence="1">YdhG-like domain-containing protein</fullName>
    </recommendedName>
</protein>
<dbReference type="SUPFAM" id="SSF159888">
    <property type="entry name" value="YdhG-like"/>
    <property type="match status" value="1"/>
</dbReference>
<dbReference type="PIRSF" id="PIRSF021308">
    <property type="entry name" value="UCP021308"/>
    <property type="match status" value="1"/>
</dbReference>
<evidence type="ECO:0000313" key="2">
    <source>
        <dbReference type="EMBL" id="QED36316.1"/>
    </source>
</evidence>
<accession>A0A5B8YIU5</accession>
<dbReference type="OrthoDB" id="214150at2"/>
<dbReference type="Gene3D" id="3.90.1150.200">
    <property type="match status" value="1"/>
</dbReference>
<keyword evidence="3" id="KW-1185">Reference proteome</keyword>
<dbReference type="Pfam" id="PF08818">
    <property type="entry name" value="DUF1801"/>
    <property type="match status" value="1"/>
</dbReference>
<evidence type="ECO:0000313" key="3">
    <source>
        <dbReference type="Proteomes" id="UP000321954"/>
    </source>
</evidence>
<organism evidence="2 3">
    <name type="scientific">Antarcticibacterium arcticum</name>
    <dbReference type="NCBI Taxonomy" id="2585771"/>
    <lineage>
        <taxon>Bacteria</taxon>
        <taxon>Pseudomonadati</taxon>
        <taxon>Bacteroidota</taxon>
        <taxon>Flavobacteriia</taxon>
        <taxon>Flavobacteriales</taxon>
        <taxon>Flavobacteriaceae</taxon>
        <taxon>Antarcticibacterium</taxon>
    </lineage>
</organism>
<dbReference type="InterPro" id="IPR016786">
    <property type="entry name" value="YdeI_bac"/>
</dbReference>
<dbReference type="RefSeq" id="WP_146830008.1">
    <property type="nucleotide sequence ID" value="NZ_CP042476.1"/>
</dbReference>
<gene>
    <name evidence="2" type="ORF">FK178_00600</name>
</gene>
<proteinExistence type="predicted"/>
<dbReference type="AlphaFoldDB" id="A0A5B8YIU5"/>
<dbReference type="EMBL" id="CP042476">
    <property type="protein sequence ID" value="QED36316.1"/>
    <property type="molecule type" value="Genomic_DNA"/>
</dbReference>
<feature type="domain" description="YdhG-like" evidence="1">
    <location>
        <begin position="17"/>
        <end position="113"/>
    </location>
</feature>
<evidence type="ECO:0000259" key="1">
    <source>
        <dbReference type="Pfam" id="PF08818"/>
    </source>
</evidence>
<dbReference type="Proteomes" id="UP000321954">
    <property type="component" value="Chromosome"/>
</dbReference>
<sequence>MKKINTTEEYIAAHPKWRNELESLRQLIKSFPLHEGIKWSMPVYDIDNKNILGIAAFKSHYGIWFFNGGLHENNTRLLINAQEGKTHAMRQIKFDENTHPDMEEISKYIAESIEINKRGIKMQPPPKKEITIPAELKQHLISGGNLEAAFNKLTPGKRREYCVYIDEAKREETRKNRVQKIIPLILSGMGLNDRYKPE</sequence>
<dbReference type="InterPro" id="IPR014922">
    <property type="entry name" value="YdhG-like"/>
</dbReference>
<reference evidence="2 3" key="1">
    <citation type="submission" date="2019-08" db="EMBL/GenBank/DDBJ databases">
        <title>Antarcticibacterium arcticum sp. nov., a bacterium isolated from marine sediment of the Canadian Beaufort Sea.</title>
        <authorList>
            <person name="Lee Y.M."/>
            <person name="Baek K."/>
            <person name="Lee D.-H."/>
            <person name="Shin S.C."/>
            <person name="Jin Y.K."/>
            <person name="Park Y."/>
        </authorList>
    </citation>
    <scope>NUCLEOTIDE SEQUENCE [LARGE SCALE GENOMIC DNA]</scope>
    <source>
        <strain evidence="2 3">PAMC 28998</strain>
    </source>
</reference>
<name>A0A5B8YIU5_9FLAO</name>